<protein>
    <submittedName>
        <fullName evidence="1">Uncharacterized protein</fullName>
    </submittedName>
</protein>
<organism evidence="1">
    <name type="scientific">Arundo donax</name>
    <name type="common">Giant reed</name>
    <name type="synonym">Donax arundinaceus</name>
    <dbReference type="NCBI Taxonomy" id="35708"/>
    <lineage>
        <taxon>Eukaryota</taxon>
        <taxon>Viridiplantae</taxon>
        <taxon>Streptophyta</taxon>
        <taxon>Embryophyta</taxon>
        <taxon>Tracheophyta</taxon>
        <taxon>Spermatophyta</taxon>
        <taxon>Magnoliopsida</taxon>
        <taxon>Liliopsida</taxon>
        <taxon>Poales</taxon>
        <taxon>Poaceae</taxon>
        <taxon>PACMAD clade</taxon>
        <taxon>Arundinoideae</taxon>
        <taxon>Arundineae</taxon>
        <taxon>Arundo</taxon>
    </lineage>
</organism>
<dbReference type="AlphaFoldDB" id="A0A0A8Y964"/>
<accession>A0A0A8Y964</accession>
<name>A0A0A8Y964_ARUDO</name>
<evidence type="ECO:0000313" key="1">
    <source>
        <dbReference type="EMBL" id="JAD21838.1"/>
    </source>
</evidence>
<reference evidence="1" key="2">
    <citation type="journal article" date="2015" name="Data Brief">
        <title>Shoot transcriptome of the giant reed, Arundo donax.</title>
        <authorList>
            <person name="Barrero R.A."/>
            <person name="Guerrero F.D."/>
            <person name="Moolhuijzen P."/>
            <person name="Goolsby J.A."/>
            <person name="Tidwell J."/>
            <person name="Bellgard S.E."/>
            <person name="Bellgard M.I."/>
        </authorList>
    </citation>
    <scope>NUCLEOTIDE SEQUENCE</scope>
    <source>
        <tissue evidence="1">Shoot tissue taken approximately 20 cm above the soil surface</tissue>
    </source>
</reference>
<sequence>MLPITSAKITKVHCVTSDCTCCGL</sequence>
<dbReference type="EMBL" id="GBRH01276057">
    <property type="protein sequence ID" value="JAD21838.1"/>
    <property type="molecule type" value="Transcribed_RNA"/>
</dbReference>
<reference evidence="1" key="1">
    <citation type="submission" date="2014-09" db="EMBL/GenBank/DDBJ databases">
        <authorList>
            <person name="Magalhaes I.L.F."/>
            <person name="Oliveira U."/>
            <person name="Santos F.R."/>
            <person name="Vidigal T.H.D.A."/>
            <person name="Brescovit A.D."/>
            <person name="Santos A.J."/>
        </authorList>
    </citation>
    <scope>NUCLEOTIDE SEQUENCE</scope>
    <source>
        <tissue evidence="1">Shoot tissue taken approximately 20 cm above the soil surface</tissue>
    </source>
</reference>
<proteinExistence type="predicted"/>